<proteinExistence type="predicted"/>
<evidence type="ECO:0000313" key="2">
    <source>
        <dbReference type="EMBL" id="KAJ1185380.1"/>
    </source>
</evidence>
<keyword evidence="3" id="KW-1185">Reference proteome</keyword>
<gene>
    <name evidence="2" type="ORF">NDU88_002173</name>
</gene>
<comment type="caution">
    <text evidence="2">The sequence shown here is derived from an EMBL/GenBank/DDBJ whole genome shotgun (WGS) entry which is preliminary data.</text>
</comment>
<accession>A0AAV7U8N3</accession>
<reference evidence="2" key="1">
    <citation type="journal article" date="2022" name="bioRxiv">
        <title>Sequencing and chromosome-scale assembly of the giantPleurodeles waltlgenome.</title>
        <authorList>
            <person name="Brown T."/>
            <person name="Elewa A."/>
            <person name="Iarovenko S."/>
            <person name="Subramanian E."/>
            <person name="Araus A.J."/>
            <person name="Petzold A."/>
            <person name="Susuki M."/>
            <person name="Suzuki K.-i.T."/>
            <person name="Hayashi T."/>
            <person name="Toyoda A."/>
            <person name="Oliveira C."/>
            <person name="Osipova E."/>
            <person name="Leigh N.D."/>
            <person name="Simon A."/>
            <person name="Yun M.H."/>
        </authorList>
    </citation>
    <scope>NUCLEOTIDE SEQUENCE</scope>
    <source>
        <strain evidence="2">20211129_DDA</strain>
        <tissue evidence="2">Liver</tissue>
    </source>
</reference>
<sequence length="133" mass="13838">MSLGDSSGSPGGEAGPIARSRVARHLGGRGPAQPLRRRQDVESHSCGTASKRARDGYFGPSGPRCSYGNQRRPAGAWPGVLRWRKSSCGAHNEAQFPIQDGGNYCGRGPAANTAAATIDPRCPTRGGLTPISP</sequence>
<protein>
    <submittedName>
        <fullName evidence="2">Uncharacterized protein</fullName>
    </submittedName>
</protein>
<name>A0AAV7U8N3_PLEWA</name>
<dbReference type="AlphaFoldDB" id="A0AAV7U8N3"/>
<evidence type="ECO:0000313" key="3">
    <source>
        <dbReference type="Proteomes" id="UP001066276"/>
    </source>
</evidence>
<dbReference type="EMBL" id="JANPWB010000005">
    <property type="protein sequence ID" value="KAJ1185380.1"/>
    <property type="molecule type" value="Genomic_DNA"/>
</dbReference>
<evidence type="ECO:0000256" key="1">
    <source>
        <dbReference type="SAM" id="MobiDB-lite"/>
    </source>
</evidence>
<feature type="region of interest" description="Disordered" evidence="1">
    <location>
        <begin position="1"/>
        <end position="57"/>
    </location>
</feature>
<organism evidence="2 3">
    <name type="scientific">Pleurodeles waltl</name>
    <name type="common">Iberian ribbed newt</name>
    <dbReference type="NCBI Taxonomy" id="8319"/>
    <lineage>
        <taxon>Eukaryota</taxon>
        <taxon>Metazoa</taxon>
        <taxon>Chordata</taxon>
        <taxon>Craniata</taxon>
        <taxon>Vertebrata</taxon>
        <taxon>Euteleostomi</taxon>
        <taxon>Amphibia</taxon>
        <taxon>Batrachia</taxon>
        <taxon>Caudata</taxon>
        <taxon>Salamandroidea</taxon>
        <taxon>Salamandridae</taxon>
        <taxon>Pleurodelinae</taxon>
        <taxon>Pleurodeles</taxon>
    </lineage>
</organism>
<dbReference type="Proteomes" id="UP001066276">
    <property type="component" value="Chromosome 3_1"/>
</dbReference>